<evidence type="ECO:0000256" key="3">
    <source>
        <dbReference type="SAM" id="Phobius"/>
    </source>
</evidence>
<sequence length="421" mass="47342">MSLFDLQDVCIAIGSIATLDLPMVVDLIGIYGLKARTLTTTNWFLQALSVIPRGSWGDVARRFTMIRWTGDMMRKAEMMKSLKEREADPEATSRSHHPGGKIIKALTGEGGKLKKPCPKETMIEPAPTTVLGGPTSEPVGTAGKHPEQQPTEVPYVLLDTSMISFVADPSGLVSLDFTRHLSPTRILTWCSEPPTLRLLIPSLVWSDEAANRLTQARDEVVMTRRSMYEVLGRHNDLMKHLEKLRAQKDGENESLLLELEATRAKVHSSKAQVQSLEAQIQRSEEENKGLQAEVEKLRGEVENSWQLGKEKFLQSKEFDTLCSQRALVYFEHGFNGWLARFRANGYSESEHPALFLDVEQALADMPEEYEGFEEGISGPEGAPPHPDVYLLFLVFILRLMKSFLLLLLFILLRALLHMPFQ</sequence>
<organism evidence="4 5">
    <name type="scientific">Dorcoceras hygrometricum</name>
    <dbReference type="NCBI Taxonomy" id="472368"/>
    <lineage>
        <taxon>Eukaryota</taxon>
        <taxon>Viridiplantae</taxon>
        <taxon>Streptophyta</taxon>
        <taxon>Embryophyta</taxon>
        <taxon>Tracheophyta</taxon>
        <taxon>Spermatophyta</taxon>
        <taxon>Magnoliopsida</taxon>
        <taxon>eudicotyledons</taxon>
        <taxon>Gunneridae</taxon>
        <taxon>Pentapetalae</taxon>
        <taxon>asterids</taxon>
        <taxon>lamiids</taxon>
        <taxon>Lamiales</taxon>
        <taxon>Gesneriaceae</taxon>
        <taxon>Didymocarpoideae</taxon>
        <taxon>Trichosporeae</taxon>
        <taxon>Loxocarpinae</taxon>
        <taxon>Dorcoceras</taxon>
    </lineage>
</organism>
<feature type="region of interest" description="Disordered" evidence="2">
    <location>
        <begin position="83"/>
        <end position="102"/>
    </location>
</feature>
<keyword evidence="3" id="KW-1133">Transmembrane helix</keyword>
<accession>A0A2Z7BTF4</accession>
<gene>
    <name evidence="4" type="ORF">F511_42349</name>
</gene>
<keyword evidence="5" id="KW-1185">Reference proteome</keyword>
<evidence type="ECO:0000313" key="4">
    <source>
        <dbReference type="EMBL" id="KZV37586.1"/>
    </source>
</evidence>
<feature type="coiled-coil region" evidence="1">
    <location>
        <begin position="259"/>
        <end position="300"/>
    </location>
</feature>
<feature type="transmembrane region" description="Helical" evidence="3">
    <location>
        <begin position="389"/>
        <end position="416"/>
    </location>
</feature>
<proteinExistence type="predicted"/>
<evidence type="ECO:0000256" key="1">
    <source>
        <dbReference type="SAM" id="Coils"/>
    </source>
</evidence>
<name>A0A2Z7BTF4_9LAMI</name>
<feature type="compositionally biased region" description="Basic and acidic residues" evidence="2">
    <location>
        <begin position="83"/>
        <end position="93"/>
    </location>
</feature>
<evidence type="ECO:0000313" key="5">
    <source>
        <dbReference type="Proteomes" id="UP000250235"/>
    </source>
</evidence>
<dbReference type="EMBL" id="KV002597">
    <property type="protein sequence ID" value="KZV37586.1"/>
    <property type="molecule type" value="Genomic_DNA"/>
</dbReference>
<keyword evidence="1" id="KW-0175">Coiled coil</keyword>
<keyword evidence="3" id="KW-0472">Membrane</keyword>
<dbReference type="AlphaFoldDB" id="A0A2Z7BTF4"/>
<protein>
    <submittedName>
        <fullName evidence="4">Dynein heavy chain</fullName>
    </submittedName>
</protein>
<dbReference type="Proteomes" id="UP000250235">
    <property type="component" value="Unassembled WGS sequence"/>
</dbReference>
<reference evidence="4 5" key="1">
    <citation type="journal article" date="2015" name="Proc. Natl. Acad. Sci. U.S.A.">
        <title>The resurrection genome of Boea hygrometrica: A blueprint for survival of dehydration.</title>
        <authorList>
            <person name="Xiao L."/>
            <person name="Yang G."/>
            <person name="Zhang L."/>
            <person name="Yang X."/>
            <person name="Zhao S."/>
            <person name="Ji Z."/>
            <person name="Zhou Q."/>
            <person name="Hu M."/>
            <person name="Wang Y."/>
            <person name="Chen M."/>
            <person name="Xu Y."/>
            <person name="Jin H."/>
            <person name="Xiao X."/>
            <person name="Hu G."/>
            <person name="Bao F."/>
            <person name="Hu Y."/>
            <person name="Wan P."/>
            <person name="Li L."/>
            <person name="Deng X."/>
            <person name="Kuang T."/>
            <person name="Xiang C."/>
            <person name="Zhu J.K."/>
            <person name="Oliver M.J."/>
            <person name="He Y."/>
        </authorList>
    </citation>
    <scope>NUCLEOTIDE SEQUENCE [LARGE SCALE GENOMIC DNA]</scope>
    <source>
        <strain evidence="5">cv. XS01</strain>
    </source>
</reference>
<keyword evidence="3" id="KW-0812">Transmembrane</keyword>
<evidence type="ECO:0000256" key="2">
    <source>
        <dbReference type="SAM" id="MobiDB-lite"/>
    </source>
</evidence>
<feature type="region of interest" description="Disordered" evidence="2">
    <location>
        <begin position="116"/>
        <end position="148"/>
    </location>
</feature>